<protein>
    <submittedName>
        <fullName evidence="1">Uncharacterized protein</fullName>
    </submittedName>
</protein>
<accession>A0A6C0M4F8</accession>
<reference evidence="1" key="1">
    <citation type="journal article" date="2020" name="Nature">
        <title>Giant virus diversity and host interactions through global metagenomics.</title>
        <authorList>
            <person name="Schulz F."/>
            <person name="Roux S."/>
            <person name="Paez-Espino D."/>
            <person name="Jungbluth S."/>
            <person name="Walsh D.A."/>
            <person name="Denef V.J."/>
            <person name="McMahon K.D."/>
            <person name="Konstantinidis K.T."/>
            <person name="Eloe-Fadrosh E.A."/>
            <person name="Kyrpides N.C."/>
            <person name="Woyke T."/>
        </authorList>
    </citation>
    <scope>NUCLEOTIDE SEQUENCE</scope>
    <source>
        <strain evidence="1">GVMAG-S-1035124-57</strain>
    </source>
</reference>
<dbReference type="EMBL" id="MN740631">
    <property type="protein sequence ID" value="QHU36654.1"/>
    <property type="molecule type" value="Genomic_DNA"/>
</dbReference>
<name>A0A6C0M4F8_9ZZZZ</name>
<evidence type="ECO:0000313" key="1">
    <source>
        <dbReference type="EMBL" id="QHU36654.1"/>
    </source>
</evidence>
<sequence>MVFAIPNVDTRVPETVSFLFDEVNKYPNQSSTANTEQLVNYNIVLNYNASGNYTLPQAADKLLTNDKAYFVTVTAQYNYGYTTTKKFPRALHVISKPVIHSVVPYGLDANQDGAGDAALSSVMNVLMNGASPAVNLTALGGNITFYLKQGSDVMYKTVMNVNNTADNDGKFLYTINKSDLTKVWTTTAPTQNSNKSYSYDVVASVNTMTVYYDAATSPNEFIEKSSTAVAKTFTSDVISLANVTALNAWIAASGVAGSGSRTVDISNATTAAGYNAAPELGIVGKFSKTDFYGSGITDGFFKDLDTVNTNHKFSVIVNNINGTTTKTVTTLHQLQGYGTKTDQELYTELFGLTGITNANGLFANIPGPAGTLGSAQKPIYFWIPNAGLFEQGDSVTVSIAIQPVAGETTRPAATESAAQVVVAKINKYEMFSGQASEVRFAGSGATATLTVPINNAKTVANELYFSHAIFTSNMSAPNDTNEVAVSNDGVFDISVVNPSKRGEGAGNACVMQVRYKIADPNGGTITGPISSDYTLNLMDDPDLTNFTVSNYSYETFNDNGASKVKFDVAFQTVANKGIDGVYVYFRSNNNDVNAANDIPLTLLKDVKRSAGNSQANLSHTLQSAAPADAALASGIKIKDKDGADSANSWLNFRSGEIVFKPYYNLAFLSDATPVIVELETVKTVYNIPTIPMPTNMVLTGGVKESHTATKSSWDDALATYSAITSSVTASYKLLLDASLNDVSGAVTNHSYTIDLSSRDASSAVTLKLQVKISALDNTSYLSQTVELNFTVASIAVTGMTNDVKRGSNNATLRVARGDYAITPAGGANVTEVKLIDNVVVANTDPEAAQVKVLTCSSTADAVQPVGPTVNEYNLTTDGYALGDDIDMRYRLKAGVQYTTQYGAAAATPSSSTALFLTLASPITKYIVATKPEIQLGSTYRVTNGGTYNGRIALDINVNANGLHAEGVLSVVFILAQEGNFTNPALSDSGIQYVVSFETATGLTKSYTVGVDASLNPTSTDNLGATEVHELSVTDLPGFSEGGAGTRTLVMGNLLANDASTLYLEANSGFNTSLPITAVSVVATRLGNDISFRDVTPAV</sequence>
<dbReference type="AlphaFoldDB" id="A0A6C0M4F8"/>
<proteinExistence type="predicted"/>
<organism evidence="1">
    <name type="scientific">viral metagenome</name>
    <dbReference type="NCBI Taxonomy" id="1070528"/>
    <lineage>
        <taxon>unclassified sequences</taxon>
        <taxon>metagenomes</taxon>
        <taxon>organismal metagenomes</taxon>
    </lineage>
</organism>